<proteinExistence type="predicted"/>
<dbReference type="Pfam" id="PF07714">
    <property type="entry name" value="PK_Tyr_Ser-Thr"/>
    <property type="match status" value="1"/>
</dbReference>
<evidence type="ECO:0000259" key="1">
    <source>
        <dbReference type="PROSITE" id="PS50011"/>
    </source>
</evidence>
<gene>
    <name evidence="3" type="primary">LOC136087885</name>
</gene>
<keyword evidence="2" id="KW-1185">Reference proteome</keyword>
<sequence>MIPLIGLICTSNVDEESKSSFIYTPDYQQSFKTISSENSSMSIMSKEVPPEDTGMITTVDLLSFAWQVASGMEYLSSIKLVLRDLAARNILVGAKKNVKISDFGLTQKVKDEMNYMSKKSRHLPVKWMSVEAIFDQMFTPRSDVWAYGVVLFEIVTLGGTPYPSISNRELLRLLKTGHRMERPKNCSELMYNIMLHCWSEDPLQRPTFTDLREHFDKIMSQGDHYFSFDIDEENNCYNAASFKSLPAESSKDVLAEEIFQTPLQVKSLKGIETTNNEATLSMNQRYTNTEAISFKYNSATLTGRLNVAFVNDIPKTS</sequence>
<dbReference type="GeneID" id="136087885"/>
<dbReference type="PROSITE" id="PS50011">
    <property type="entry name" value="PROTEIN_KINASE_DOM"/>
    <property type="match status" value="1"/>
</dbReference>
<dbReference type="PANTHER" id="PTHR24416:SF583">
    <property type="entry name" value="RECEPTOR PROTEIN-TYROSINE KINASE"/>
    <property type="match status" value="1"/>
</dbReference>
<reference evidence="3" key="1">
    <citation type="submission" date="2025-08" db="UniProtKB">
        <authorList>
            <consortium name="RefSeq"/>
        </authorList>
    </citation>
    <scope>IDENTIFICATION</scope>
</reference>
<dbReference type="PANTHER" id="PTHR24416">
    <property type="entry name" value="TYROSINE-PROTEIN KINASE RECEPTOR"/>
    <property type="match status" value="1"/>
</dbReference>
<dbReference type="InterPro" id="IPR011009">
    <property type="entry name" value="Kinase-like_dom_sf"/>
</dbReference>
<evidence type="ECO:0000313" key="2">
    <source>
        <dbReference type="Proteomes" id="UP001652625"/>
    </source>
</evidence>
<dbReference type="SUPFAM" id="SSF56112">
    <property type="entry name" value="Protein kinase-like (PK-like)"/>
    <property type="match status" value="1"/>
</dbReference>
<feature type="domain" description="Protein kinase" evidence="1">
    <location>
        <begin position="1"/>
        <end position="227"/>
    </location>
</feature>
<dbReference type="Proteomes" id="UP001652625">
    <property type="component" value="Chromosome 12"/>
</dbReference>
<dbReference type="PRINTS" id="PR00109">
    <property type="entry name" value="TYRKINASE"/>
</dbReference>
<dbReference type="InterPro" id="IPR001245">
    <property type="entry name" value="Ser-Thr/Tyr_kinase_cat_dom"/>
</dbReference>
<dbReference type="InterPro" id="IPR000719">
    <property type="entry name" value="Prot_kinase_dom"/>
</dbReference>
<dbReference type="CDD" id="cd00192">
    <property type="entry name" value="PTKc"/>
    <property type="match status" value="1"/>
</dbReference>
<organism evidence="2 3">
    <name type="scientific">Hydra vulgaris</name>
    <name type="common">Hydra</name>
    <name type="synonym">Hydra attenuata</name>
    <dbReference type="NCBI Taxonomy" id="6087"/>
    <lineage>
        <taxon>Eukaryota</taxon>
        <taxon>Metazoa</taxon>
        <taxon>Cnidaria</taxon>
        <taxon>Hydrozoa</taxon>
        <taxon>Hydroidolina</taxon>
        <taxon>Anthoathecata</taxon>
        <taxon>Aplanulata</taxon>
        <taxon>Hydridae</taxon>
        <taxon>Hydra</taxon>
    </lineage>
</organism>
<name>A0ABM4D027_HYDVU</name>
<dbReference type="Gene3D" id="1.10.510.10">
    <property type="entry name" value="Transferase(Phosphotransferase) domain 1"/>
    <property type="match status" value="1"/>
</dbReference>
<protein>
    <submittedName>
        <fullName evidence="3">Proto-oncogene tyrosine-protein kinase receptor Ret-like</fullName>
    </submittedName>
</protein>
<evidence type="ECO:0000313" key="3">
    <source>
        <dbReference type="RefSeq" id="XP_065667576.1"/>
    </source>
</evidence>
<dbReference type="RefSeq" id="XP_065667576.1">
    <property type="nucleotide sequence ID" value="XM_065811504.1"/>
</dbReference>
<accession>A0ABM4D027</accession>
<dbReference type="InterPro" id="IPR050122">
    <property type="entry name" value="RTK"/>
</dbReference>